<evidence type="ECO:0000313" key="3">
    <source>
        <dbReference type="Proteomes" id="UP000466966"/>
    </source>
</evidence>
<feature type="transmembrane region" description="Helical" evidence="1">
    <location>
        <begin position="61"/>
        <end position="86"/>
    </location>
</feature>
<keyword evidence="1" id="KW-0472">Membrane</keyword>
<keyword evidence="3" id="KW-1185">Reference proteome</keyword>
<dbReference type="RefSeq" id="WP_160771440.1">
    <property type="nucleotide sequence ID" value="NZ_WTYV01000002.1"/>
</dbReference>
<dbReference type="EMBL" id="WTYV01000002">
    <property type="protein sequence ID" value="MXO71535.1"/>
    <property type="molecule type" value="Genomic_DNA"/>
</dbReference>
<protein>
    <submittedName>
        <fullName evidence="2">Uncharacterized protein</fullName>
    </submittedName>
</protein>
<reference evidence="2 3" key="1">
    <citation type="submission" date="2019-12" db="EMBL/GenBank/DDBJ databases">
        <title>Genomic-based taxomic classification of the family Erythrobacteraceae.</title>
        <authorList>
            <person name="Xu L."/>
        </authorList>
    </citation>
    <scope>NUCLEOTIDE SEQUENCE [LARGE SCALE GENOMIC DNA]</scope>
    <source>
        <strain evidence="2 3">M0322</strain>
    </source>
</reference>
<evidence type="ECO:0000313" key="2">
    <source>
        <dbReference type="EMBL" id="MXO71535.1"/>
    </source>
</evidence>
<proteinExistence type="predicted"/>
<organism evidence="2 3">
    <name type="scientific">Alteraurantiacibacter buctensis</name>
    <dbReference type="NCBI Taxonomy" id="1503981"/>
    <lineage>
        <taxon>Bacteria</taxon>
        <taxon>Pseudomonadati</taxon>
        <taxon>Pseudomonadota</taxon>
        <taxon>Alphaproteobacteria</taxon>
        <taxon>Sphingomonadales</taxon>
        <taxon>Erythrobacteraceae</taxon>
        <taxon>Alteraurantiacibacter</taxon>
    </lineage>
</organism>
<gene>
    <name evidence="2" type="ORF">GRI99_07750</name>
</gene>
<dbReference type="Proteomes" id="UP000466966">
    <property type="component" value="Unassembled WGS sequence"/>
</dbReference>
<name>A0A844YT80_9SPHN</name>
<feature type="transmembrane region" description="Helical" evidence="1">
    <location>
        <begin position="35"/>
        <end position="55"/>
    </location>
</feature>
<sequence>MIAIFLALGVVALLALLFGFIANRLFPARSANRRAGIGAITLAVLMTLPAYVALIGDGAPLVSLVAVLVGTLVMAAVAFPIALIITRKQAGPADPRTFD</sequence>
<accession>A0A844YT80</accession>
<keyword evidence="1" id="KW-1133">Transmembrane helix</keyword>
<feature type="transmembrane region" description="Helical" evidence="1">
    <location>
        <begin position="6"/>
        <end position="23"/>
    </location>
</feature>
<comment type="caution">
    <text evidence="2">The sequence shown here is derived from an EMBL/GenBank/DDBJ whole genome shotgun (WGS) entry which is preliminary data.</text>
</comment>
<evidence type="ECO:0000256" key="1">
    <source>
        <dbReference type="SAM" id="Phobius"/>
    </source>
</evidence>
<dbReference type="AlphaFoldDB" id="A0A844YT80"/>
<keyword evidence="1" id="KW-0812">Transmembrane</keyword>